<dbReference type="PANTHER" id="PTHR18964:SF173">
    <property type="entry name" value="GLUCOKINASE"/>
    <property type="match status" value="1"/>
</dbReference>
<evidence type="ECO:0000256" key="8">
    <source>
        <dbReference type="ARBA" id="ARBA00032386"/>
    </source>
</evidence>
<dbReference type="GO" id="GO:0005524">
    <property type="term" value="F:ATP binding"/>
    <property type="evidence" value="ECO:0007669"/>
    <property type="project" value="UniProtKB-KW"/>
</dbReference>
<name>A0A6J6HGT7_9ZZZZ</name>
<evidence type="ECO:0000256" key="7">
    <source>
        <dbReference type="ARBA" id="ARBA00022840"/>
    </source>
</evidence>
<reference evidence="9" key="1">
    <citation type="submission" date="2020-05" db="EMBL/GenBank/DDBJ databases">
        <authorList>
            <person name="Chiriac C."/>
            <person name="Salcher M."/>
            <person name="Ghai R."/>
            <person name="Kavagutti S V."/>
        </authorList>
    </citation>
    <scope>NUCLEOTIDE SEQUENCE</scope>
</reference>
<accession>A0A6J6HGT7</accession>
<organism evidence="9">
    <name type="scientific">freshwater metagenome</name>
    <dbReference type="NCBI Taxonomy" id="449393"/>
    <lineage>
        <taxon>unclassified sequences</taxon>
        <taxon>metagenomes</taxon>
        <taxon>ecological metagenomes</taxon>
    </lineage>
</organism>
<comment type="similarity">
    <text evidence="1">Belongs to the ROK (NagC/XylR) family.</text>
</comment>
<dbReference type="GO" id="GO:0006096">
    <property type="term" value="P:glycolytic process"/>
    <property type="evidence" value="ECO:0007669"/>
    <property type="project" value="InterPro"/>
</dbReference>
<evidence type="ECO:0000313" key="9">
    <source>
        <dbReference type="EMBL" id="CAB4612176.1"/>
    </source>
</evidence>
<keyword evidence="5" id="KW-0547">Nucleotide-binding</keyword>
<dbReference type="AlphaFoldDB" id="A0A6J6HGT7"/>
<dbReference type="GO" id="GO:0005737">
    <property type="term" value="C:cytoplasm"/>
    <property type="evidence" value="ECO:0007669"/>
    <property type="project" value="InterPro"/>
</dbReference>
<evidence type="ECO:0000256" key="2">
    <source>
        <dbReference type="ARBA" id="ARBA00012323"/>
    </source>
</evidence>
<dbReference type="Pfam" id="PF00480">
    <property type="entry name" value="ROK"/>
    <property type="match status" value="1"/>
</dbReference>
<evidence type="ECO:0000256" key="4">
    <source>
        <dbReference type="ARBA" id="ARBA00022679"/>
    </source>
</evidence>
<evidence type="ECO:0000256" key="6">
    <source>
        <dbReference type="ARBA" id="ARBA00022777"/>
    </source>
</evidence>
<evidence type="ECO:0000256" key="5">
    <source>
        <dbReference type="ARBA" id="ARBA00022741"/>
    </source>
</evidence>
<proteinExistence type="inferred from homology"/>
<dbReference type="SUPFAM" id="SSF53067">
    <property type="entry name" value="Actin-like ATPase domain"/>
    <property type="match status" value="1"/>
</dbReference>
<keyword evidence="6" id="KW-0418">Kinase</keyword>
<dbReference type="CDD" id="cd24061">
    <property type="entry name" value="ASKHA_NBD_ROK_SgGLK-like"/>
    <property type="match status" value="1"/>
</dbReference>
<dbReference type="EC" id="2.7.1.2" evidence="2"/>
<keyword evidence="7" id="KW-0067">ATP-binding</keyword>
<dbReference type="PANTHER" id="PTHR18964">
    <property type="entry name" value="ROK (REPRESSOR, ORF, KINASE) FAMILY"/>
    <property type="match status" value="1"/>
</dbReference>
<dbReference type="InterPro" id="IPR049874">
    <property type="entry name" value="ROK_cs"/>
</dbReference>
<dbReference type="Gene3D" id="3.30.420.40">
    <property type="match status" value="2"/>
</dbReference>
<dbReference type="GO" id="GO:0004340">
    <property type="term" value="F:glucokinase activity"/>
    <property type="evidence" value="ECO:0007669"/>
    <property type="project" value="UniProtKB-EC"/>
</dbReference>
<dbReference type="NCBIfam" id="TIGR00744">
    <property type="entry name" value="ROK_glcA_fam"/>
    <property type="match status" value="1"/>
</dbReference>
<evidence type="ECO:0000256" key="1">
    <source>
        <dbReference type="ARBA" id="ARBA00006479"/>
    </source>
</evidence>
<evidence type="ECO:0000256" key="3">
    <source>
        <dbReference type="ARBA" id="ARBA00014701"/>
    </source>
</evidence>
<dbReference type="InterPro" id="IPR043129">
    <property type="entry name" value="ATPase_NBD"/>
</dbReference>
<dbReference type="EMBL" id="CAEZUU010000080">
    <property type="protein sequence ID" value="CAB4612176.1"/>
    <property type="molecule type" value="Genomic_DNA"/>
</dbReference>
<sequence>MYAIGIDIGGTKVAGALVDENGAIIREARVATPVSDPAALVTSVVDLVTQLRGEHEVLGVGVAMAGFIDHQQANVIYGTNFGWKNFPLKSEIEAKLDIPVIIENDANAAGWAEFRFGAGQGHQHMVMLTLGTGVGGAIIVDGKMLRGGFGVAGELGHMRVVPEGIPCGCGQRGCIESYASGTALLRTANELVDSGDPAGKRLSELKAAAGQLTGAEVYQALVERDPGAVQLLRNLASWLGQAIASLSAILDPEIVVIGGGVSQAGELLLEPIREAYRKYAPAGGFRPELAIVTAEFVNDAGVVGAADLARVSLGPKVN</sequence>
<keyword evidence="4" id="KW-0808">Transferase</keyword>
<dbReference type="InterPro" id="IPR004654">
    <property type="entry name" value="ROK_glcA"/>
</dbReference>
<dbReference type="InterPro" id="IPR000600">
    <property type="entry name" value="ROK"/>
</dbReference>
<dbReference type="PROSITE" id="PS01125">
    <property type="entry name" value="ROK"/>
    <property type="match status" value="1"/>
</dbReference>
<protein>
    <recommendedName>
        <fullName evidence="3">Glucokinase</fullName>
        <ecNumber evidence="2">2.7.1.2</ecNumber>
    </recommendedName>
    <alternativeName>
        <fullName evidence="8">Glucose kinase</fullName>
    </alternativeName>
</protein>
<gene>
    <name evidence="9" type="ORF">UFOPK1857_00483</name>
</gene>